<dbReference type="Pfam" id="PF14111">
    <property type="entry name" value="DUF4283"/>
    <property type="match status" value="1"/>
</dbReference>
<dbReference type="InterPro" id="IPR025558">
    <property type="entry name" value="DUF4283"/>
</dbReference>
<dbReference type="PANTHER" id="PTHR31286">
    <property type="entry name" value="GLYCINE-RICH CELL WALL STRUCTURAL PROTEIN 1.8-LIKE"/>
    <property type="match status" value="1"/>
</dbReference>
<accession>A0AAV0RU42</accession>
<dbReference type="EMBL" id="CAMGYJ010000011">
    <property type="protein sequence ID" value="CAI0561090.1"/>
    <property type="molecule type" value="Genomic_DNA"/>
</dbReference>
<protein>
    <recommendedName>
        <fullName evidence="2">DUF4283 domain-containing protein</fullName>
    </recommendedName>
</protein>
<dbReference type="PANTHER" id="PTHR31286:SF99">
    <property type="entry name" value="DUF4283 DOMAIN-CONTAINING PROTEIN"/>
    <property type="match status" value="1"/>
</dbReference>
<keyword evidence="4" id="KW-1185">Reference proteome</keyword>
<feature type="compositionally biased region" description="Low complexity" evidence="1">
    <location>
        <begin position="307"/>
        <end position="320"/>
    </location>
</feature>
<evidence type="ECO:0000256" key="1">
    <source>
        <dbReference type="SAM" id="MobiDB-lite"/>
    </source>
</evidence>
<proteinExistence type="predicted"/>
<name>A0AAV0RU42_9ROSI</name>
<feature type="domain" description="DUF4283" evidence="2">
    <location>
        <begin position="9"/>
        <end position="90"/>
    </location>
</feature>
<feature type="region of interest" description="Disordered" evidence="1">
    <location>
        <begin position="293"/>
        <end position="337"/>
    </location>
</feature>
<reference evidence="3" key="1">
    <citation type="submission" date="2022-08" db="EMBL/GenBank/DDBJ databases">
        <authorList>
            <person name="Gutierrez-Valencia J."/>
        </authorList>
    </citation>
    <scope>NUCLEOTIDE SEQUENCE</scope>
</reference>
<comment type="caution">
    <text evidence="3">The sequence shown here is derived from an EMBL/GenBank/DDBJ whole genome shotgun (WGS) entry which is preliminary data.</text>
</comment>
<evidence type="ECO:0000313" key="3">
    <source>
        <dbReference type="EMBL" id="CAI0561090.1"/>
    </source>
</evidence>
<feature type="compositionally biased region" description="Polar residues" evidence="1">
    <location>
        <begin position="359"/>
        <end position="373"/>
    </location>
</feature>
<feature type="region of interest" description="Disordered" evidence="1">
    <location>
        <begin position="223"/>
        <end position="252"/>
    </location>
</feature>
<gene>
    <name evidence="3" type="ORF">LITE_LOCUS49932</name>
</gene>
<evidence type="ECO:0000259" key="2">
    <source>
        <dbReference type="Pfam" id="PF14111"/>
    </source>
</evidence>
<dbReference type="Proteomes" id="UP001154282">
    <property type="component" value="Unassembled WGS sequence"/>
</dbReference>
<feature type="region of interest" description="Disordered" evidence="1">
    <location>
        <begin position="358"/>
        <end position="444"/>
    </location>
</feature>
<dbReference type="AlphaFoldDB" id="A0AAV0RU42"/>
<organism evidence="3 4">
    <name type="scientific">Linum tenue</name>
    <dbReference type="NCBI Taxonomy" id="586396"/>
    <lineage>
        <taxon>Eukaryota</taxon>
        <taxon>Viridiplantae</taxon>
        <taxon>Streptophyta</taxon>
        <taxon>Embryophyta</taxon>
        <taxon>Tracheophyta</taxon>
        <taxon>Spermatophyta</taxon>
        <taxon>Magnoliopsida</taxon>
        <taxon>eudicotyledons</taxon>
        <taxon>Gunneridae</taxon>
        <taxon>Pentapetalae</taxon>
        <taxon>rosids</taxon>
        <taxon>fabids</taxon>
        <taxon>Malpighiales</taxon>
        <taxon>Linaceae</taxon>
        <taxon>Linum</taxon>
    </lineage>
</organism>
<feature type="compositionally biased region" description="Polar residues" evidence="1">
    <location>
        <begin position="391"/>
        <end position="401"/>
    </location>
</feature>
<dbReference type="InterPro" id="IPR040256">
    <property type="entry name" value="At4g02000-like"/>
</dbReference>
<sequence length="444" mass="48925">MEKQRWRREWRSALIVKVLGRSFPFPVISKLLESLWAKCGVLQISSLSYGFYAVRFTSQVDYERAAAGGPWMIGEHYITVRPWRRNFNPKLAEVASTMVWAKLPDLPREFINREAVERIASRIGRPIRVNRSTQTGDRGRFARVSVEVDLTKPLLSQYKIEGITYYVEFEGLHNICTECRRYGHSKTTCPTLFKAPSREEVNQQPTTPVPALIYGEWMMAKPRKTNQKKKVSQGQGNESQPMREPSRKAVGEVNAGSGSQFQVLAAEATASALLDSSLTADMEVQVNLDEGTAVHPSEQPSHQIPLPISQAQSKSQPPSSHESHATPAVQRNSLKDKDSAALIDVPVQFAAEKKIIASPGSQPSGATVLTQHNGKQRGLVRSGQENHQKAKGTNTPEQLAQTKGRKADLPQGSDGQPPGQPTAQMQLKDKGAKGPTENGPPPAL</sequence>
<evidence type="ECO:0000313" key="4">
    <source>
        <dbReference type="Proteomes" id="UP001154282"/>
    </source>
</evidence>